<dbReference type="Proteomes" id="UP000798662">
    <property type="component" value="Chromosome 1"/>
</dbReference>
<gene>
    <name evidence="1" type="ORF">I4F81_000409</name>
</gene>
<reference evidence="1" key="1">
    <citation type="submission" date="2019-11" db="EMBL/GenBank/DDBJ databases">
        <title>Nori genome reveals adaptations in red seaweeds to the harsh intertidal environment.</title>
        <authorList>
            <person name="Wang D."/>
            <person name="Mao Y."/>
        </authorList>
    </citation>
    <scope>NUCLEOTIDE SEQUENCE</scope>
    <source>
        <tissue evidence="1">Gametophyte</tissue>
    </source>
</reference>
<name>A0ACC3BIM3_PYRYE</name>
<protein>
    <submittedName>
        <fullName evidence="1">Uncharacterized protein</fullName>
    </submittedName>
</protein>
<evidence type="ECO:0000313" key="1">
    <source>
        <dbReference type="EMBL" id="KAK1857794.1"/>
    </source>
</evidence>
<accession>A0ACC3BIM3</accession>
<comment type="caution">
    <text evidence="1">The sequence shown here is derived from an EMBL/GenBank/DDBJ whole genome shotgun (WGS) entry which is preliminary data.</text>
</comment>
<proteinExistence type="predicted"/>
<keyword evidence="2" id="KW-1185">Reference proteome</keyword>
<organism evidence="1 2">
    <name type="scientific">Pyropia yezoensis</name>
    <name type="common">Susabi-nori</name>
    <name type="synonym">Porphyra yezoensis</name>
    <dbReference type="NCBI Taxonomy" id="2788"/>
    <lineage>
        <taxon>Eukaryota</taxon>
        <taxon>Rhodophyta</taxon>
        <taxon>Bangiophyceae</taxon>
        <taxon>Bangiales</taxon>
        <taxon>Bangiaceae</taxon>
        <taxon>Pyropia</taxon>
    </lineage>
</organism>
<evidence type="ECO:0000313" key="2">
    <source>
        <dbReference type="Proteomes" id="UP000798662"/>
    </source>
</evidence>
<sequence>MAAFVSCVGAALAPHRRDVAACDARSSTFSGAAVSARVVGAAPAAAAPTGPTRRGVVVASRDLPADTMTDTPHTEVTTTDGSVFTQPTRADGWLESVRAWPPASSSAALTGDAAAGVAALGAEAADVLSKLPPPRREESWRFTDLNALYKMRFGAAEAPPPGGARSPTAASLGGAVMDDAAATVVFVDGVYRPELSTVGAAVGEAGVYVGPLGGYEGDATGMLLELLAAKSCETDVSLNVFTALNGAAVAAGSSDVGVVVVPAGVAMDGAVQVLFSTTPGASKETSTAAFPRLLVCVGANATVEVVEQHVGVEVGAGVGAGATAAAGAAAAAVGAAAASHFFSDALTTVHVGDGARVRHTVANEVPVDAVALSHVYARTLKDATYELMTLVATGAVGRVTIGAELHGPGGHIDSTSLCLSDGKQVNDLHSRIAHCAPACTSNQLHKNVAAGRGRAIFAGKVVVDKAAQQTDSKQLCRSLLLSNRAQVDAMPVLLINADDVKCTHGATVSDLNEDELFYCQSRGLSATDARFLLVKGFAGEVLDKVRYRSIQERTTELVRLTLDNIDLRDSQFATHSSI</sequence>
<dbReference type="EMBL" id="CM020618">
    <property type="protein sequence ID" value="KAK1857794.1"/>
    <property type="molecule type" value="Genomic_DNA"/>
</dbReference>